<proteinExistence type="predicted"/>
<sequence length="80" mass="7928">MARGGGSGVGGRSGAVRSVAGLLVGAVHDGPFVRIAVRCRGSLLAGGTLRPRTFSLHQPLTTRPYGSGGAEPPATACKAT</sequence>
<reference evidence="2 3" key="1">
    <citation type="submission" date="2019-07" db="EMBL/GenBank/DDBJ databases">
        <title>Genome sequencing of the stress-tolerant strain Azospirillum brasilense Az19.</title>
        <authorList>
            <person name="Maroniche G.A."/>
            <person name="Garcia J.E."/>
            <person name="Pagnussat L."/>
            <person name="Amenta M."/>
            <person name="Creus C.M."/>
        </authorList>
    </citation>
    <scope>NUCLEOTIDE SEQUENCE [LARGE SCALE GENOMIC DNA]</scope>
    <source>
        <strain evidence="2 3">Az19</strain>
    </source>
</reference>
<gene>
    <name evidence="2" type="ORF">FH063_001127</name>
</gene>
<comment type="caution">
    <text evidence="2">The sequence shown here is derived from an EMBL/GenBank/DDBJ whole genome shotgun (WGS) entry which is preliminary data.</text>
</comment>
<dbReference type="Proteomes" id="UP000325333">
    <property type="component" value="Unassembled WGS sequence"/>
</dbReference>
<evidence type="ECO:0000313" key="2">
    <source>
        <dbReference type="EMBL" id="KAA1058927.1"/>
    </source>
</evidence>
<feature type="region of interest" description="Disordered" evidence="1">
    <location>
        <begin position="58"/>
        <end position="80"/>
    </location>
</feature>
<evidence type="ECO:0000313" key="3">
    <source>
        <dbReference type="Proteomes" id="UP000325333"/>
    </source>
</evidence>
<protein>
    <submittedName>
        <fullName evidence="2">Uncharacterized protein</fullName>
    </submittedName>
</protein>
<evidence type="ECO:0000256" key="1">
    <source>
        <dbReference type="SAM" id="MobiDB-lite"/>
    </source>
</evidence>
<dbReference type="EMBL" id="VEWN01000001">
    <property type="protein sequence ID" value="KAA1058927.1"/>
    <property type="molecule type" value="Genomic_DNA"/>
</dbReference>
<accession>A0A5B0L1V1</accession>
<organism evidence="2 3">
    <name type="scientific">Azospirillum argentinense</name>
    <dbReference type="NCBI Taxonomy" id="2970906"/>
    <lineage>
        <taxon>Bacteria</taxon>
        <taxon>Pseudomonadati</taxon>
        <taxon>Pseudomonadota</taxon>
        <taxon>Alphaproteobacteria</taxon>
        <taxon>Rhodospirillales</taxon>
        <taxon>Azospirillaceae</taxon>
        <taxon>Azospirillum</taxon>
    </lineage>
</organism>
<dbReference type="AlphaFoldDB" id="A0A5B0L1V1"/>
<name>A0A5B0L1V1_9PROT</name>